<proteinExistence type="predicted"/>
<dbReference type="OrthoDB" id="9973624at2759"/>
<evidence type="ECO:0000313" key="1">
    <source>
        <dbReference type="EMBL" id="KZP07027.1"/>
    </source>
</evidence>
<reference evidence="1 2" key="1">
    <citation type="journal article" date="2016" name="Mol. Biol. Evol.">
        <title>Comparative Genomics of Early-Diverging Mushroom-Forming Fungi Provides Insights into the Origins of Lignocellulose Decay Capabilities.</title>
        <authorList>
            <person name="Nagy L.G."/>
            <person name="Riley R."/>
            <person name="Tritt A."/>
            <person name="Adam C."/>
            <person name="Daum C."/>
            <person name="Floudas D."/>
            <person name="Sun H."/>
            <person name="Yadav J.S."/>
            <person name="Pangilinan J."/>
            <person name="Larsson K.H."/>
            <person name="Matsuura K."/>
            <person name="Barry K."/>
            <person name="Labutti K."/>
            <person name="Kuo R."/>
            <person name="Ohm R.A."/>
            <person name="Bhattacharya S.S."/>
            <person name="Shirouzu T."/>
            <person name="Yoshinaga Y."/>
            <person name="Martin F.M."/>
            <person name="Grigoriev I.V."/>
            <person name="Hibbett D.S."/>
        </authorList>
    </citation>
    <scope>NUCLEOTIDE SEQUENCE [LARGE SCALE GENOMIC DNA]</scope>
    <source>
        <strain evidence="1 2">CBS 109695</strain>
    </source>
</reference>
<sequence>MVNPSQHESIVSVLRIHRIHQDASSSTDEAVDRLVKAVLKAATWSRVIITYDAADSALEHAITTRPELARCREQQSAEFLGATPWSCSGPLNAGVIRARRMGASKIVFMSVEMTVLPEEIGQMLNLWRRETLVIGKALAQHKFVKNAPGLVEVTGLTTPWNTFAIWDLSKLAKTGFILAADTNVAPGQSAIEEVPIVALHQHLYPNDSEATLLKFPDAVATAGWDTTWTDPKRAAWQASKMASKDYSAQSHLSVLNLLEDKSLPKSGIRHIDLSR</sequence>
<accession>A0A167XB76</accession>
<dbReference type="EMBL" id="KV417764">
    <property type="protein sequence ID" value="KZP07027.1"/>
    <property type="molecule type" value="Genomic_DNA"/>
</dbReference>
<organism evidence="1 2">
    <name type="scientific">Athelia psychrophila</name>
    <dbReference type="NCBI Taxonomy" id="1759441"/>
    <lineage>
        <taxon>Eukaryota</taxon>
        <taxon>Fungi</taxon>
        <taxon>Dikarya</taxon>
        <taxon>Basidiomycota</taxon>
        <taxon>Agaricomycotina</taxon>
        <taxon>Agaricomycetes</taxon>
        <taxon>Agaricomycetidae</taxon>
        <taxon>Atheliales</taxon>
        <taxon>Atheliaceae</taxon>
        <taxon>Athelia</taxon>
    </lineage>
</organism>
<protein>
    <submittedName>
        <fullName evidence="1">Uncharacterized protein</fullName>
    </submittedName>
</protein>
<gene>
    <name evidence="1" type="ORF">FIBSPDRAFT_875941</name>
</gene>
<dbReference type="Proteomes" id="UP000076532">
    <property type="component" value="Unassembled WGS sequence"/>
</dbReference>
<evidence type="ECO:0000313" key="2">
    <source>
        <dbReference type="Proteomes" id="UP000076532"/>
    </source>
</evidence>
<name>A0A167XB76_9AGAM</name>
<dbReference type="AlphaFoldDB" id="A0A167XB76"/>
<keyword evidence="2" id="KW-1185">Reference proteome</keyword>